<keyword evidence="4" id="KW-1015">Disulfide bond</keyword>
<evidence type="ECO:0000313" key="8">
    <source>
        <dbReference type="EMBL" id="MEO9248241.1"/>
    </source>
</evidence>
<dbReference type="Proteomes" id="UP001484097">
    <property type="component" value="Unassembled WGS sequence"/>
</dbReference>
<evidence type="ECO:0000256" key="6">
    <source>
        <dbReference type="SAM" id="SignalP"/>
    </source>
</evidence>
<dbReference type="PROSITE" id="PS51257">
    <property type="entry name" value="PROKAR_LIPOPROTEIN"/>
    <property type="match status" value="1"/>
</dbReference>
<keyword evidence="3" id="KW-0735">Signal-anchor</keyword>
<gene>
    <name evidence="8" type="ORF">ABDK96_11150</name>
</gene>
<feature type="domain" description="Thioredoxin" evidence="7">
    <location>
        <begin position="29"/>
        <end position="167"/>
    </location>
</feature>
<dbReference type="Pfam" id="PF00578">
    <property type="entry name" value="AhpC-TSA"/>
    <property type="match status" value="1"/>
</dbReference>
<keyword evidence="5" id="KW-0676">Redox-active center</keyword>
<evidence type="ECO:0000259" key="7">
    <source>
        <dbReference type="PROSITE" id="PS51352"/>
    </source>
</evidence>
<dbReference type="CDD" id="cd02966">
    <property type="entry name" value="TlpA_like_family"/>
    <property type="match status" value="1"/>
</dbReference>
<dbReference type="InterPro" id="IPR017937">
    <property type="entry name" value="Thioredoxin_CS"/>
</dbReference>
<evidence type="ECO:0000256" key="3">
    <source>
        <dbReference type="ARBA" id="ARBA00022968"/>
    </source>
</evidence>
<evidence type="ECO:0000256" key="5">
    <source>
        <dbReference type="ARBA" id="ARBA00023284"/>
    </source>
</evidence>
<dbReference type="InterPro" id="IPR050553">
    <property type="entry name" value="Thioredoxin_ResA/DsbE_sf"/>
</dbReference>
<keyword evidence="6" id="KW-0732">Signal</keyword>
<dbReference type="InterPro" id="IPR000866">
    <property type="entry name" value="AhpC/TSA"/>
</dbReference>
<evidence type="ECO:0000256" key="1">
    <source>
        <dbReference type="ARBA" id="ARBA00004196"/>
    </source>
</evidence>
<feature type="signal peptide" evidence="6">
    <location>
        <begin position="1"/>
        <end position="28"/>
    </location>
</feature>
<proteinExistence type="predicted"/>
<evidence type="ECO:0000256" key="4">
    <source>
        <dbReference type="ARBA" id="ARBA00023157"/>
    </source>
</evidence>
<dbReference type="SUPFAM" id="SSF52833">
    <property type="entry name" value="Thioredoxin-like"/>
    <property type="match status" value="1"/>
</dbReference>
<dbReference type="PANTHER" id="PTHR42852">
    <property type="entry name" value="THIOL:DISULFIDE INTERCHANGE PROTEIN DSBE"/>
    <property type="match status" value="1"/>
</dbReference>
<evidence type="ECO:0000256" key="2">
    <source>
        <dbReference type="ARBA" id="ARBA00022748"/>
    </source>
</evidence>
<dbReference type="InterPro" id="IPR036249">
    <property type="entry name" value="Thioredoxin-like_sf"/>
</dbReference>
<evidence type="ECO:0000313" key="9">
    <source>
        <dbReference type="Proteomes" id="UP001484097"/>
    </source>
</evidence>
<keyword evidence="3" id="KW-0812">Transmembrane</keyword>
<comment type="subcellular location">
    <subcellularLocation>
        <location evidence="1">Cell envelope</location>
    </subcellularLocation>
</comment>
<accession>A0ABV0IJC0</accession>
<dbReference type="PROSITE" id="PS00194">
    <property type="entry name" value="THIOREDOXIN_1"/>
    <property type="match status" value="1"/>
</dbReference>
<protein>
    <submittedName>
        <fullName evidence="8">TlpA disulfide reductase family protein</fullName>
    </submittedName>
</protein>
<dbReference type="EMBL" id="JBDXMX010000004">
    <property type="protein sequence ID" value="MEO9248241.1"/>
    <property type="molecule type" value="Genomic_DNA"/>
</dbReference>
<dbReference type="InterPro" id="IPR013766">
    <property type="entry name" value="Thioredoxin_domain"/>
</dbReference>
<organism evidence="8 9">
    <name type="scientific">Citricoccus nitrophenolicus</name>
    <dbReference type="NCBI Taxonomy" id="863575"/>
    <lineage>
        <taxon>Bacteria</taxon>
        <taxon>Bacillati</taxon>
        <taxon>Actinomycetota</taxon>
        <taxon>Actinomycetes</taxon>
        <taxon>Micrococcales</taxon>
        <taxon>Micrococcaceae</taxon>
        <taxon>Citricoccus</taxon>
    </lineage>
</organism>
<name>A0ABV0IJC0_9MICC</name>
<keyword evidence="9" id="KW-1185">Reference proteome</keyword>
<dbReference type="PROSITE" id="PS51352">
    <property type="entry name" value="THIOREDOXIN_2"/>
    <property type="match status" value="1"/>
</dbReference>
<reference evidence="8 9" key="1">
    <citation type="submission" date="2024-05" db="EMBL/GenBank/DDBJ databases">
        <authorList>
            <person name="Yi C."/>
        </authorList>
    </citation>
    <scope>NUCLEOTIDE SEQUENCE [LARGE SCALE GENOMIC DNA]</scope>
    <source>
        <strain evidence="8 9">XS13</strain>
    </source>
</reference>
<keyword evidence="2" id="KW-0201">Cytochrome c-type biogenesis</keyword>
<dbReference type="PANTHER" id="PTHR42852:SF6">
    <property type="entry name" value="THIOL:DISULFIDE INTERCHANGE PROTEIN DSBE"/>
    <property type="match status" value="1"/>
</dbReference>
<feature type="chain" id="PRO_5047536281" evidence="6">
    <location>
        <begin position="29"/>
        <end position="180"/>
    </location>
</feature>
<dbReference type="RefSeq" id="WP_347920841.1">
    <property type="nucleotide sequence ID" value="NZ_JBDXMX010000004.1"/>
</dbReference>
<sequence>MTRGRPSARVTLAAAVGVLLLTGCQTGADDGPRRAPPLSGLDLQGEPRDIGDLAGEVVVVNVWASWCGPCRDEMPVLQDAQEDLGDDGLQVLGINTRDLPGAAESLVAETGVSFPSVVDTEGTLAVEWGVSGMPQTFVVDRDGTIAAHRFGAVDREWIESTIAPLVHGIPALDETEEAEP</sequence>
<dbReference type="Gene3D" id="3.40.30.10">
    <property type="entry name" value="Glutaredoxin"/>
    <property type="match status" value="1"/>
</dbReference>
<comment type="caution">
    <text evidence="8">The sequence shown here is derived from an EMBL/GenBank/DDBJ whole genome shotgun (WGS) entry which is preliminary data.</text>
</comment>